<reference evidence="2 3" key="1">
    <citation type="submission" date="2022-05" db="EMBL/GenBank/DDBJ databases">
        <authorList>
            <consortium name="Genoscope - CEA"/>
            <person name="William W."/>
        </authorList>
    </citation>
    <scope>NUCLEOTIDE SEQUENCE [LARGE SCALE GENOMIC DNA]</scope>
</reference>
<dbReference type="Proteomes" id="UP001159428">
    <property type="component" value="Unassembled WGS sequence"/>
</dbReference>
<evidence type="ECO:0000313" key="2">
    <source>
        <dbReference type="EMBL" id="CAH3158330.1"/>
    </source>
</evidence>
<evidence type="ECO:0000256" key="1">
    <source>
        <dbReference type="SAM" id="Phobius"/>
    </source>
</evidence>
<feature type="transmembrane region" description="Helical" evidence="1">
    <location>
        <begin position="30"/>
        <end position="49"/>
    </location>
</feature>
<keyword evidence="3" id="KW-1185">Reference proteome</keyword>
<keyword evidence="1" id="KW-0472">Membrane</keyword>
<dbReference type="AlphaFoldDB" id="A0AAU9XV14"/>
<keyword evidence="1" id="KW-1133">Transmembrane helix</keyword>
<accession>A0AAU9XV14</accession>
<evidence type="ECO:0008006" key="4">
    <source>
        <dbReference type="Google" id="ProtNLM"/>
    </source>
</evidence>
<gene>
    <name evidence="2" type="ORF">PMEA_00030404</name>
</gene>
<dbReference type="EMBL" id="CALNXJ010000067">
    <property type="protein sequence ID" value="CAH3158330.1"/>
    <property type="molecule type" value="Genomic_DNA"/>
</dbReference>
<feature type="transmembrane region" description="Helical" evidence="1">
    <location>
        <begin position="102"/>
        <end position="125"/>
    </location>
</feature>
<comment type="caution">
    <text evidence="2">The sequence shown here is derived from an EMBL/GenBank/DDBJ whole genome shotgun (WGS) entry which is preliminary data.</text>
</comment>
<keyword evidence="1" id="KW-0812">Transmembrane</keyword>
<feature type="transmembrane region" description="Helical" evidence="1">
    <location>
        <begin position="61"/>
        <end position="82"/>
    </location>
</feature>
<feature type="transmembrane region" description="Helical" evidence="1">
    <location>
        <begin position="6"/>
        <end position="23"/>
    </location>
</feature>
<protein>
    <recommendedName>
        <fullName evidence="4">Membrane-associated protein</fullName>
    </recommendedName>
</protein>
<proteinExistence type="predicted"/>
<feature type="transmembrane region" description="Helical" evidence="1">
    <location>
        <begin position="131"/>
        <end position="153"/>
    </location>
</feature>
<evidence type="ECO:0000313" key="3">
    <source>
        <dbReference type="Proteomes" id="UP001159428"/>
    </source>
</evidence>
<organism evidence="2 3">
    <name type="scientific">Pocillopora meandrina</name>
    <dbReference type="NCBI Taxonomy" id="46732"/>
    <lineage>
        <taxon>Eukaryota</taxon>
        <taxon>Metazoa</taxon>
        <taxon>Cnidaria</taxon>
        <taxon>Anthozoa</taxon>
        <taxon>Hexacorallia</taxon>
        <taxon>Scleractinia</taxon>
        <taxon>Astrocoeniina</taxon>
        <taxon>Pocilloporidae</taxon>
        <taxon>Pocillopora</taxon>
    </lineage>
</organism>
<sequence length="273" mass="29568">MLTSCNTVAWVAISFYYTVMAVLSPNLIRGLVSTLQALLALAMITAGVFDRVKTDSNVSRIVMPIWTGFLLLVSAAVGVVMVNKTNSPYFFSMVATYRAMNIFCSILCSLIAYCYGWLFITVLSYETDETAIVGTIFVLAMTEIFLSILGTMASMERNPYSQLVNAPVEESTDREMTIPLPLVQVQGSNFVTRGPVQGGIQAPTGAPTYQAAPRGGSHVMVPQGYMGHLVMVPAENMQKISHTSGTAQMYVPVPSQMPYQTTPSSSTLLIGDL</sequence>
<name>A0AAU9XV14_9CNID</name>